<evidence type="ECO:0000256" key="2">
    <source>
        <dbReference type="ARBA" id="ARBA00022602"/>
    </source>
</evidence>
<keyword evidence="6" id="KW-1185">Reference proteome</keyword>
<accession>A0A2H2ZTX5</accession>
<proteinExistence type="inferred from homology"/>
<evidence type="ECO:0000256" key="3">
    <source>
        <dbReference type="ARBA" id="ARBA00022679"/>
    </source>
</evidence>
<evidence type="ECO:0000313" key="5">
    <source>
        <dbReference type="EMBL" id="OTA08152.1"/>
    </source>
</evidence>
<dbReference type="SFLD" id="SFLDS00036">
    <property type="entry name" value="Aromatic_Prenyltransferase"/>
    <property type="match status" value="1"/>
</dbReference>
<dbReference type="Pfam" id="PF11468">
    <property type="entry name" value="PTase_Orf2"/>
    <property type="match status" value="1"/>
</dbReference>
<dbReference type="SUPFAM" id="SSF143492">
    <property type="entry name" value="Prenyltransferase-like"/>
    <property type="match status" value="1"/>
</dbReference>
<dbReference type="SFLD" id="SFLDG01163">
    <property type="entry name" value="II"/>
    <property type="match status" value="1"/>
</dbReference>
<dbReference type="OrthoDB" id="3913316at2759"/>
<dbReference type="InterPro" id="IPR020965">
    <property type="entry name" value="Prenyltransferase_CloQ"/>
</dbReference>
<comment type="caution">
    <text evidence="5">The sequence shown here is derived from an EMBL/GenBank/DDBJ whole genome shotgun (WGS) entry which is preliminary data.</text>
</comment>
<organism evidence="5 6">
    <name type="scientific">Trichoderma parareesei</name>
    <name type="common">Filamentous fungus</name>
    <dbReference type="NCBI Taxonomy" id="858221"/>
    <lineage>
        <taxon>Eukaryota</taxon>
        <taxon>Fungi</taxon>
        <taxon>Dikarya</taxon>
        <taxon>Ascomycota</taxon>
        <taxon>Pezizomycotina</taxon>
        <taxon>Sordariomycetes</taxon>
        <taxon>Hypocreomycetidae</taxon>
        <taxon>Hypocreales</taxon>
        <taxon>Hypocreaceae</taxon>
        <taxon>Trichoderma</taxon>
    </lineage>
</organism>
<keyword evidence="2" id="KW-0637">Prenyltransferase</keyword>
<evidence type="ECO:0000256" key="4">
    <source>
        <dbReference type="ARBA" id="ARBA00033767"/>
    </source>
</evidence>
<evidence type="ECO:0000256" key="1">
    <source>
        <dbReference type="ARBA" id="ARBA00005368"/>
    </source>
</evidence>
<gene>
    <name evidence="5" type="ORF">A9Z42_0091200</name>
</gene>
<protein>
    <recommendedName>
        <fullName evidence="4">Aromatic prenyltransferase</fullName>
    </recommendedName>
</protein>
<dbReference type="InterPro" id="IPR033964">
    <property type="entry name" value="ABBA"/>
</dbReference>
<keyword evidence="3" id="KW-0808">Transferase</keyword>
<dbReference type="GO" id="GO:0004659">
    <property type="term" value="F:prenyltransferase activity"/>
    <property type="evidence" value="ECO:0007669"/>
    <property type="project" value="UniProtKB-KW"/>
</dbReference>
<dbReference type="InterPro" id="IPR036239">
    <property type="entry name" value="PrenylTrfase-like_sf"/>
</dbReference>
<dbReference type="AlphaFoldDB" id="A0A2H2ZTX5"/>
<sequence length="270" mass="29720">MTKKILDSYATSFQRSAIQLRITDRPGDPVNYRFYERKAVDSIKPAIAAKLLSPENPMIGIFQSWSQLYGCLPIQLCDFDAEKGLVKAWLYLSGLRPLDDILGAPGIPATIGLQRDTFLSLQLTHVRYVAVDFKSQTINLYFRAPGPLTLEQATRYAALAGSPPPSAAQCAEMTRYLNPSNFAFGVTIDPSIGSIVRVAIYAVKLAAGELPAVGKRISTFLQEVPSYDREDVNIISWSFGKGGKTYMKAERSYCGELADVLASWQSDMSS</sequence>
<evidence type="ECO:0000313" key="6">
    <source>
        <dbReference type="Proteomes" id="UP000219286"/>
    </source>
</evidence>
<reference evidence="5 6" key="1">
    <citation type="journal article" date="2015" name="Genome Announc.">
        <title>Genome sequence and annotation of Trichoderma parareesei, the ancestor of the cellulase producer Trichoderma reesei.</title>
        <authorList>
            <person name="Yang D."/>
            <person name="Pomraning K."/>
            <person name="Kopchinskiy A."/>
            <person name="Karimi Aghcheh R."/>
            <person name="Atanasova L."/>
            <person name="Chenthamara K."/>
            <person name="Baker S.E."/>
            <person name="Zhang R."/>
            <person name="Shen Q."/>
            <person name="Freitag M."/>
            <person name="Kubicek C.P."/>
            <person name="Druzhinina I.S."/>
        </authorList>
    </citation>
    <scope>NUCLEOTIDE SEQUENCE [LARGE SCALE GENOMIC DNA]</scope>
    <source>
        <strain evidence="5 6">CBS 125925</strain>
    </source>
</reference>
<dbReference type="EMBL" id="LFMI01000825">
    <property type="protein sequence ID" value="OTA08152.1"/>
    <property type="molecule type" value="Genomic_DNA"/>
</dbReference>
<comment type="similarity">
    <text evidence="1">Belongs to the aromatic prenyltransferase family.</text>
</comment>
<name>A0A2H2ZTX5_TRIPA</name>
<dbReference type="Proteomes" id="UP000219286">
    <property type="component" value="Unassembled WGS sequence"/>
</dbReference>